<keyword evidence="10" id="KW-1185">Reference proteome</keyword>
<evidence type="ECO:0000256" key="3">
    <source>
        <dbReference type="ARBA" id="ARBA00006759"/>
    </source>
</evidence>
<comment type="similarity">
    <text evidence="3 7">Belongs to the metallo-beta-lactamase superfamily. Glyoxalase II family.</text>
</comment>
<keyword evidence="6 7" id="KW-0862">Zinc</keyword>
<dbReference type="Proteomes" id="UP001629246">
    <property type="component" value="Unassembled WGS sequence"/>
</dbReference>
<dbReference type="Pfam" id="PF00753">
    <property type="entry name" value="Lactamase_B"/>
    <property type="match status" value="1"/>
</dbReference>
<dbReference type="EC" id="3.1.2.6" evidence="7"/>
<accession>A0ABW9A301</accession>
<keyword evidence="4 7" id="KW-0479">Metal-binding</keyword>
<feature type="binding site" evidence="7">
    <location>
        <position position="68"/>
    </location>
    <ligand>
        <name>Zn(2+)</name>
        <dbReference type="ChEBI" id="CHEBI:29105"/>
        <label>1</label>
    </ligand>
</feature>
<dbReference type="GO" id="GO:0004416">
    <property type="term" value="F:hydroxyacylglutathione hydrolase activity"/>
    <property type="evidence" value="ECO:0007669"/>
    <property type="project" value="UniProtKB-EC"/>
</dbReference>
<dbReference type="PANTHER" id="PTHR43705">
    <property type="entry name" value="HYDROXYACYLGLUTATHIONE HYDROLASE"/>
    <property type="match status" value="1"/>
</dbReference>
<reference evidence="9 10" key="1">
    <citation type="journal article" date="2024" name="Chem. Sci.">
        <title>Discovery of megapolipeptins by genome mining of a Burkholderiales bacteria collection.</title>
        <authorList>
            <person name="Paulo B.S."/>
            <person name="Recchia M.J.J."/>
            <person name="Lee S."/>
            <person name="Fergusson C.H."/>
            <person name="Romanowski S.B."/>
            <person name="Hernandez A."/>
            <person name="Krull N."/>
            <person name="Liu D.Y."/>
            <person name="Cavanagh H."/>
            <person name="Bos A."/>
            <person name="Gray C.A."/>
            <person name="Murphy B.T."/>
            <person name="Linington R.G."/>
            <person name="Eustaquio A.S."/>
        </authorList>
    </citation>
    <scope>NUCLEOTIDE SEQUENCE [LARGE SCALE GENOMIC DNA]</scope>
    <source>
        <strain evidence="9 10">RL21-008-BIB-A</strain>
    </source>
</reference>
<evidence type="ECO:0000256" key="6">
    <source>
        <dbReference type="ARBA" id="ARBA00022833"/>
    </source>
</evidence>
<evidence type="ECO:0000256" key="5">
    <source>
        <dbReference type="ARBA" id="ARBA00022801"/>
    </source>
</evidence>
<gene>
    <name evidence="7 9" type="primary">gloB</name>
    <name evidence="9" type="ORF">PQR62_03250</name>
</gene>
<dbReference type="Gene3D" id="3.60.15.10">
    <property type="entry name" value="Ribonuclease Z/Hydroxyacylglutathione hydrolase-like"/>
    <property type="match status" value="1"/>
</dbReference>
<comment type="function">
    <text evidence="7">Thiolesterase that catalyzes the hydrolysis of S-D-lactoyl-glutathione to form glutathione and D-lactic acid.</text>
</comment>
<comment type="cofactor">
    <cofactor evidence="7">
        <name>Zn(2+)</name>
        <dbReference type="ChEBI" id="CHEBI:29105"/>
    </cofactor>
    <text evidence="7">Binds 2 Zn(2+) ions per subunit.</text>
</comment>
<dbReference type="CDD" id="cd07723">
    <property type="entry name" value="hydroxyacylglutathione_hydrolase_MBL-fold"/>
    <property type="match status" value="1"/>
</dbReference>
<feature type="domain" description="Metallo-beta-lactamase" evidence="8">
    <location>
        <begin position="27"/>
        <end position="192"/>
    </location>
</feature>
<feature type="binding site" evidence="7">
    <location>
        <position position="192"/>
    </location>
    <ligand>
        <name>Zn(2+)</name>
        <dbReference type="ChEBI" id="CHEBI:29105"/>
        <label>2</label>
    </ligand>
</feature>
<dbReference type="PIRSF" id="PIRSF005457">
    <property type="entry name" value="Glx"/>
    <property type="match status" value="1"/>
</dbReference>
<dbReference type="InterPro" id="IPR032282">
    <property type="entry name" value="HAGH_C"/>
</dbReference>
<dbReference type="SUPFAM" id="SSF56281">
    <property type="entry name" value="Metallo-hydrolase/oxidoreductase"/>
    <property type="match status" value="1"/>
</dbReference>
<feature type="binding site" evidence="7">
    <location>
        <position position="132"/>
    </location>
    <ligand>
        <name>Zn(2+)</name>
        <dbReference type="ChEBI" id="CHEBI:29105"/>
        <label>1</label>
    </ligand>
</feature>
<feature type="binding site" evidence="7">
    <location>
        <position position="73"/>
    </location>
    <ligand>
        <name>Zn(2+)</name>
        <dbReference type="ChEBI" id="CHEBI:29105"/>
        <label>2</label>
    </ligand>
</feature>
<protein>
    <recommendedName>
        <fullName evidence="7">Hydroxyacylglutathione hydrolase</fullName>
        <ecNumber evidence="7">3.1.2.6</ecNumber>
    </recommendedName>
    <alternativeName>
        <fullName evidence="7">Glyoxalase II</fullName>
        <shortName evidence="7">Glx II</shortName>
    </alternativeName>
</protein>
<evidence type="ECO:0000256" key="4">
    <source>
        <dbReference type="ARBA" id="ARBA00022723"/>
    </source>
</evidence>
<dbReference type="InterPro" id="IPR050110">
    <property type="entry name" value="Glyoxalase_II_hydrolase"/>
</dbReference>
<evidence type="ECO:0000313" key="9">
    <source>
        <dbReference type="EMBL" id="MFL9923268.1"/>
    </source>
</evidence>
<comment type="pathway">
    <text evidence="2 7">Secondary metabolite metabolism; methylglyoxal degradation; (R)-lactate from methylglyoxal: step 2/2.</text>
</comment>
<dbReference type="EMBL" id="JAQQFM010000002">
    <property type="protein sequence ID" value="MFL9923268.1"/>
    <property type="molecule type" value="Genomic_DNA"/>
</dbReference>
<evidence type="ECO:0000256" key="1">
    <source>
        <dbReference type="ARBA" id="ARBA00001623"/>
    </source>
</evidence>
<comment type="caution">
    <text evidence="9">The sequence shown here is derived from an EMBL/GenBank/DDBJ whole genome shotgun (WGS) entry which is preliminary data.</text>
</comment>
<dbReference type="InterPro" id="IPR017782">
    <property type="entry name" value="Hydroxyacylglutathione_Hdrlase"/>
</dbReference>
<name>A0ABW9A301_9BURK</name>
<sequence length="281" mass="30358">MTEQPAAPANPDQKNSLEVFPIPAFSDNYLWLIHNGTYAAVVDPGDAAPVLAALKTHGLTLAAILLTHHHADHVGGVVELTKQAVSGEFPAIPVYGPAHEKITGMTQTLQEGDRVELPALGLQLSVLDVPGHTSGHIAYVSHQQDTSDWLFCGDTLFAGGCGRLFEGTPAQMVESLAKLASLPADTLVFCAHEYTLSNLRFAVAVDADNPALVTRVKNETAKRERGQPTIPSTMLLERQTNPFLRHTETAIVRSLQNAGRLATNDPIKAFAALREWKNTYK</sequence>
<dbReference type="NCBIfam" id="TIGR03413">
    <property type="entry name" value="GSH_gloB"/>
    <property type="match status" value="1"/>
</dbReference>
<dbReference type="SMART" id="SM00849">
    <property type="entry name" value="Lactamase_B"/>
    <property type="match status" value="1"/>
</dbReference>
<keyword evidence="5 7" id="KW-0378">Hydrolase</keyword>
<evidence type="ECO:0000256" key="2">
    <source>
        <dbReference type="ARBA" id="ARBA00004963"/>
    </source>
</evidence>
<feature type="binding site" evidence="7">
    <location>
        <position position="154"/>
    </location>
    <ligand>
        <name>Zn(2+)</name>
        <dbReference type="ChEBI" id="CHEBI:29105"/>
        <label>2</label>
    </ligand>
</feature>
<dbReference type="HAMAP" id="MF_01374">
    <property type="entry name" value="Glyoxalase_2"/>
    <property type="match status" value="1"/>
</dbReference>
<dbReference type="Pfam" id="PF16123">
    <property type="entry name" value="HAGH_C"/>
    <property type="match status" value="1"/>
</dbReference>
<proteinExistence type="inferred from homology"/>
<dbReference type="PANTHER" id="PTHR43705:SF1">
    <property type="entry name" value="HYDROXYACYLGLUTATHIONE HYDROLASE GLOB"/>
    <property type="match status" value="1"/>
</dbReference>
<evidence type="ECO:0000259" key="8">
    <source>
        <dbReference type="SMART" id="SM00849"/>
    </source>
</evidence>
<comment type="catalytic activity">
    <reaction evidence="1 7">
        <text>an S-(2-hydroxyacyl)glutathione + H2O = a 2-hydroxy carboxylate + glutathione + H(+)</text>
        <dbReference type="Rhea" id="RHEA:21864"/>
        <dbReference type="ChEBI" id="CHEBI:15377"/>
        <dbReference type="ChEBI" id="CHEBI:15378"/>
        <dbReference type="ChEBI" id="CHEBI:57925"/>
        <dbReference type="ChEBI" id="CHEBI:58896"/>
        <dbReference type="ChEBI" id="CHEBI:71261"/>
        <dbReference type="EC" id="3.1.2.6"/>
    </reaction>
</comment>
<dbReference type="RefSeq" id="WP_408154770.1">
    <property type="nucleotide sequence ID" value="NZ_JAQQFM010000002.1"/>
</dbReference>
<organism evidence="9 10">
    <name type="scientific">Herbaspirillum lusitanum</name>
    <dbReference type="NCBI Taxonomy" id="213312"/>
    <lineage>
        <taxon>Bacteria</taxon>
        <taxon>Pseudomonadati</taxon>
        <taxon>Pseudomonadota</taxon>
        <taxon>Betaproteobacteria</taxon>
        <taxon>Burkholderiales</taxon>
        <taxon>Oxalobacteraceae</taxon>
        <taxon>Herbaspirillum</taxon>
    </lineage>
</organism>
<dbReference type="InterPro" id="IPR036866">
    <property type="entry name" value="RibonucZ/Hydroxyglut_hydro"/>
</dbReference>
<evidence type="ECO:0000256" key="7">
    <source>
        <dbReference type="HAMAP-Rule" id="MF_01374"/>
    </source>
</evidence>
<dbReference type="InterPro" id="IPR035680">
    <property type="entry name" value="Clx_II_MBL"/>
</dbReference>
<feature type="binding site" evidence="7">
    <location>
        <position position="72"/>
    </location>
    <ligand>
        <name>Zn(2+)</name>
        <dbReference type="ChEBI" id="CHEBI:29105"/>
        <label>2</label>
    </ligand>
</feature>
<comment type="subunit">
    <text evidence="7">Monomer.</text>
</comment>
<feature type="binding site" evidence="7">
    <location>
        <position position="154"/>
    </location>
    <ligand>
        <name>Zn(2+)</name>
        <dbReference type="ChEBI" id="CHEBI:29105"/>
        <label>1</label>
    </ligand>
</feature>
<dbReference type="InterPro" id="IPR001279">
    <property type="entry name" value="Metallo-B-lactamas"/>
</dbReference>
<feature type="binding site" evidence="7">
    <location>
        <position position="70"/>
    </location>
    <ligand>
        <name>Zn(2+)</name>
        <dbReference type="ChEBI" id="CHEBI:29105"/>
        <label>1</label>
    </ligand>
</feature>
<evidence type="ECO:0000313" key="10">
    <source>
        <dbReference type="Proteomes" id="UP001629246"/>
    </source>
</evidence>